<evidence type="ECO:0000313" key="2">
    <source>
        <dbReference type="EMBL" id="MBW2942756.1"/>
    </source>
</evidence>
<dbReference type="PANTHER" id="PTHR47708">
    <property type="match status" value="1"/>
</dbReference>
<organism evidence="2 3">
    <name type="scientific">Zhongshania aquimaris</name>
    <dbReference type="NCBI Taxonomy" id="2857107"/>
    <lineage>
        <taxon>Bacteria</taxon>
        <taxon>Pseudomonadati</taxon>
        <taxon>Pseudomonadota</taxon>
        <taxon>Gammaproteobacteria</taxon>
        <taxon>Cellvibrionales</taxon>
        <taxon>Spongiibacteraceae</taxon>
        <taxon>Zhongshania</taxon>
    </lineage>
</organism>
<dbReference type="RefSeq" id="WP_219045001.1">
    <property type="nucleotide sequence ID" value="NZ_JAHWDQ010000007.1"/>
</dbReference>
<evidence type="ECO:0000259" key="1">
    <source>
        <dbReference type="Pfam" id="PF23544"/>
    </source>
</evidence>
<dbReference type="EMBL" id="JAHWDQ010000007">
    <property type="protein sequence ID" value="MBW2942756.1"/>
    <property type="molecule type" value="Genomic_DNA"/>
</dbReference>
<dbReference type="Pfam" id="PF23544">
    <property type="entry name" value="AtuA_ferredoxin"/>
    <property type="match status" value="1"/>
</dbReference>
<sequence>MAIIKLMDIAIARSGDKGDGSNVGIKARTPALYQFLKENLSEQRVKEHFKEICFGKVTRYELDNLNVLNFILEDSLGGGGTATLIMDAQGKVHSLAMLHMEMDVPDSLLA</sequence>
<accession>A0ABS6VWM7</accession>
<dbReference type="PANTHER" id="PTHR47708:SF2">
    <property type="entry name" value="SI:CH73-132F6.5"/>
    <property type="match status" value="1"/>
</dbReference>
<gene>
    <name evidence="2" type="ORF">KXJ70_18295</name>
</gene>
<comment type="caution">
    <text evidence="2">The sequence shown here is derived from an EMBL/GenBank/DDBJ whole genome shotgun (WGS) entry which is preliminary data.</text>
</comment>
<reference evidence="2" key="1">
    <citation type="submission" date="2021-07" db="EMBL/GenBank/DDBJ databases">
        <title>Zhongshania sp. CAU 1632 isolated from seawater.</title>
        <authorList>
            <person name="Kim W."/>
        </authorList>
    </citation>
    <scope>NUCLEOTIDE SEQUENCE</scope>
    <source>
        <strain evidence="2">CAU 1632</strain>
    </source>
</reference>
<name>A0ABS6VWM7_9GAMM</name>
<evidence type="ECO:0000313" key="3">
    <source>
        <dbReference type="Proteomes" id="UP001166291"/>
    </source>
</evidence>
<dbReference type="InterPro" id="IPR056362">
    <property type="entry name" value="AtuA-like_ferredoxin_dom"/>
</dbReference>
<proteinExistence type="predicted"/>
<protein>
    <recommendedName>
        <fullName evidence="1">AtuA-like ferredoxin-fold domain-containing protein</fullName>
    </recommendedName>
</protein>
<feature type="domain" description="AtuA-like ferredoxin-fold" evidence="1">
    <location>
        <begin position="4"/>
        <end position="102"/>
    </location>
</feature>
<keyword evidence="3" id="KW-1185">Reference proteome</keyword>
<dbReference type="Proteomes" id="UP001166291">
    <property type="component" value="Unassembled WGS sequence"/>
</dbReference>